<proteinExistence type="predicted"/>
<feature type="transmembrane region" description="Helical" evidence="1">
    <location>
        <begin position="48"/>
        <end position="68"/>
    </location>
</feature>
<evidence type="ECO:0000313" key="3">
    <source>
        <dbReference type="EMBL" id="CAF1638971.1"/>
    </source>
</evidence>
<protein>
    <submittedName>
        <fullName evidence="3">Uncharacterized protein</fullName>
    </submittedName>
</protein>
<reference evidence="3" key="1">
    <citation type="submission" date="2021-02" db="EMBL/GenBank/DDBJ databases">
        <authorList>
            <person name="Nowell W R."/>
        </authorList>
    </citation>
    <scope>NUCLEOTIDE SEQUENCE</scope>
</reference>
<evidence type="ECO:0000313" key="4">
    <source>
        <dbReference type="Proteomes" id="UP000663870"/>
    </source>
</evidence>
<dbReference type="Proteomes" id="UP000663854">
    <property type="component" value="Unassembled WGS sequence"/>
</dbReference>
<dbReference type="EMBL" id="CAJNOH010007163">
    <property type="protein sequence ID" value="CAF1450976.1"/>
    <property type="molecule type" value="Genomic_DNA"/>
</dbReference>
<accession>A0A816DTS7</accession>
<sequence>MISESMTSSTIDRRNTLLSKIDLSRQQPNSQQQDIKELTKFQKNIRNFHIFSLILFFFLFMSVAYSFIRMFKNLD</sequence>
<organism evidence="3 4">
    <name type="scientific">Rotaria sordida</name>
    <dbReference type="NCBI Taxonomy" id="392033"/>
    <lineage>
        <taxon>Eukaryota</taxon>
        <taxon>Metazoa</taxon>
        <taxon>Spiralia</taxon>
        <taxon>Gnathifera</taxon>
        <taxon>Rotifera</taxon>
        <taxon>Eurotatoria</taxon>
        <taxon>Bdelloidea</taxon>
        <taxon>Philodinida</taxon>
        <taxon>Philodinidae</taxon>
        <taxon>Rotaria</taxon>
    </lineage>
</organism>
<evidence type="ECO:0000256" key="1">
    <source>
        <dbReference type="SAM" id="Phobius"/>
    </source>
</evidence>
<keyword evidence="1" id="KW-0472">Membrane</keyword>
<keyword evidence="1" id="KW-1133">Transmembrane helix</keyword>
<evidence type="ECO:0000313" key="2">
    <source>
        <dbReference type="EMBL" id="CAF1450976.1"/>
    </source>
</evidence>
<keyword evidence="4" id="KW-1185">Reference proteome</keyword>
<gene>
    <name evidence="3" type="ORF">JXQ802_LOCUS52904</name>
    <name evidence="2" type="ORF">PYM288_LOCUS36546</name>
</gene>
<dbReference type="EMBL" id="CAJNOL010008800">
    <property type="protein sequence ID" value="CAF1638971.1"/>
    <property type="molecule type" value="Genomic_DNA"/>
</dbReference>
<dbReference type="Proteomes" id="UP000663870">
    <property type="component" value="Unassembled WGS sequence"/>
</dbReference>
<comment type="caution">
    <text evidence="3">The sequence shown here is derived from an EMBL/GenBank/DDBJ whole genome shotgun (WGS) entry which is preliminary data.</text>
</comment>
<dbReference type="AlphaFoldDB" id="A0A816DTS7"/>
<keyword evidence="1" id="KW-0812">Transmembrane</keyword>
<name>A0A816DTS7_9BILA</name>